<dbReference type="GO" id="GO:0070522">
    <property type="term" value="C:ERCC4-ERCC1 complex"/>
    <property type="evidence" value="ECO:0007669"/>
    <property type="project" value="TreeGrafter"/>
</dbReference>
<keyword evidence="4" id="KW-0238">DNA-binding</keyword>
<proteinExistence type="inferred from homology"/>
<dbReference type="GO" id="GO:0003697">
    <property type="term" value="F:single-stranded DNA binding"/>
    <property type="evidence" value="ECO:0007669"/>
    <property type="project" value="TreeGrafter"/>
</dbReference>
<feature type="compositionally biased region" description="Basic residues" evidence="7">
    <location>
        <begin position="293"/>
        <end position="303"/>
    </location>
</feature>
<comment type="similarity">
    <text evidence="2">Belongs to the ERCC1/RAD10/SWI10 family.</text>
</comment>
<keyword evidence="10" id="KW-1185">Reference proteome</keyword>
<evidence type="ECO:0000256" key="4">
    <source>
        <dbReference type="ARBA" id="ARBA00023125"/>
    </source>
</evidence>
<dbReference type="EMBL" id="JAGRRH010000020">
    <property type="protein sequence ID" value="KAG7347988.1"/>
    <property type="molecule type" value="Genomic_DNA"/>
</dbReference>
<evidence type="ECO:0000256" key="3">
    <source>
        <dbReference type="ARBA" id="ARBA00022763"/>
    </source>
</evidence>
<dbReference type="Pfam" id="PF03834">
    <property type="entry name" value="Rad10"/>
    <property type="match status" value="1"/>
</dbReference>
<gene>
    <name evidence="9" type="ORF">IV203_016693</name>
</gene>
<feature type="region of interest" description="Disordered" evidence="7">
    <location>
        <begin position="293"/>
        <end position="341"/>
    </location>
</feature>
<dbReference type="OrthoDB" id="10262814at2759"/>
<dbReference type="GO" id="GO:0000110">
    <property type="term" value="C:nucleotide-excision repair factor 1 complex"/>
    <property type="evidence" value="ECO:0007669"/>
    <property type="project" value="TreeGrafter"/>
</dbReference>
<feature type="domain" description="ERCC1-like central" evidence="8">
    <location>
        <begin position="99"/>
        <end position="211"/>
    </location>
</feature>
<dbReference type="PANTHER" id="PTHR12749">
    <property type="entry name" value="EXCISION REPAIR CROSS-COMPLEMENTING 1 ERCC1"/>
    <property type="match status" value="1"/>
</dbReference>
<feature type="region of interest" description="Disordered" evidence="7">
    <location>
        <begin position="1"/>
        <end position="33"/>
    </location>
</feature>
<dbReference type="GO" id="GO:0006302">
    <property type="term" value="P:double-strand break repair"/>
    <property type="evidence" value="ECO:0007669"/>
    <property type="project" value="UniProtKB-ARBA"/>
</dbReference>
<evidence type="ECO:0000256" key="1">
    <source>
        <dbReference type="ARBA" id="ARBA00004123"/>
    </source>
</evidence>
<feature type="compositionally biased region" description="Low complexity" evidence="7">
    <location>
        <begin position="66"/>
        <end position="87"/>
    </location>
</feature>
<reference evidence="9" key="1">
    <citation type="journal article" date="2021" name="Sci. Rep.">
        <title>Diploid genomic architecture of Nitzschia inconspicua, an elite biomass production diatom.</title>
        <authorList>
            <person name="Oliver A."/>
            <person name="Podell S."/>
            <person name="Pinowska A."/>
            <person name="Traller J.C."/>
            <person name="Smith S.R."/>
            <person name="McClure R."/>
            <person name="Beliaev A."/>
            <person name="Bohutskyi P."/>
            <person name="Hill E.A."/>
            <person name="Rabines A."/>
            <person name="Zheng H."/>
            <person name="Allen L.Z."/>
            <person name="Kuo A."/>
            <person name="Grigoriev I.V."/>
            <person name="Allen A.E."/>
            <person name="Hazlebeck D."/>
            <person name="Allen E.E."/>
        </authorList>
    </citation>
    <scope>NUCLEOTIDE SEQUENCE</scope>
    <source>
        <strain evidence="9">Hildebrandi</strain>
    </source>
</reference>
<feature type="compositionally biased region" description="Acidic residues" evidence="7">
    <location>
        <begin position="327"/>
        <end position="341"/>
    </location>
</feature>
<dbReference type="InterPro" id="IPR047260">
    <property type="entry name" value="ERCC1-like_central_dom"/>
</dbReference>
<name>A0A9K3KRX4_9STRA</name>
<evidence type="ECO:0000256" key="6">
    <source>
        <dbReference type="ARBA" id="ARBA00023242"/>
    </source>
</evidence>
<protein>
    <submittedName>
        <fullName evidence="9">DNA repair protein rad10</fullName>
    </submittedName>
</protein>
<evidence type="ECO:0000256" key="7">
    <source>
        <dbReference type="SAM" id="MobiDB-lite"/>
    </source>
</evidence>
<evidence type="ECO:0000313" key="10">
    <source>
        <dbReference type="Proteomes" id="UP000693970"/>
    </source>
</evidence>
<dbReference type="InterPro" id="IPR004579">
    <property type="entry name" value="ERCC1/RAD10/SWI10"/>
</dbReference>
<dbReference type="Proteomes" id="UP000693970">
    <property type="component" value="Unassembled WGS sequence"/>
</dbReference>
<reference evidence="9" key="2">
    <citation type="submission" date="2021-04" db="EMBL/GenBank/DDBJ databases">
        <authorList>
            <person name="Podell S."/>
        </authorList>
    </citation>
    <scope>NUCLEOTIDE SEQUENCE</scope>
    <source>
        <strain evidence="9">Hildebrandi</strain>
    </source>
</reference>
<accession>A0A9K3KRX4</accession>
<comment type="subcellular location">
    <subcellularLocation>
        <location evidence="1">Nucleus</location>
    </subcellularLocation>
</comment>
<keyword evidence="6" id="KW-0539">Nucleus</keyword>
<evidence type="ECO:0000259" key="8">
    <source>
        <dbReference type="Pfam" id="PF03834"/>
    </source>
</evidence>
<evidence type="ECO:0000256" key="2">
    <source>
        <dbReference type="ARBA" id="ARBA00008283"/>
    </source>
</evidence>
<dbReference type="PANTHER" id="PTHR12749:SF0">
    <property type="entry name" value="DNA EXCISION REPAIR PROTEIN ERCC-1"/>
    <property type="match status" value="1"/>
</dbReference>
<dbReference type="GO" id="GO:0006312">
    <property type="term" value="P:mitotic recombination"/>
    <property type="evidence" value="ECO:0007669"/>
    <property type="project" value="TreeGrafter"/>
</dbReference>
<sequence>MAPGPAYNPYASKKRPLPDAPGEGGMSAGATISTSSSLLPSNFQIQPATFSQAFGDDNSIENPNFGTGTATSATNTNNTDSAPNNDPRQFHAHLQPHVLAVSPRQKGNGLLQYIKNVPIQYSTMVPDYIMSPTSCALFLSLKYHQLYPQYVHRRLSELGKDFRLRVLLVLVDVEDCANALLFLNKLGVTHRLTVILSWSEAEAARYLETYKAFDGKDASSIQKRESTNVTDQVADFITACKPFNKTDAGTVWQQFGTLAGVAQASPDELALCPGLGTVKVHRLHAALHKPFSKRAMKERKRKQQLLEETKQRLEDQKLAQQESAAVELEENEDQEEEEFDG</sequence>
<organism evidence="9 10">
    <name type="scientific">Nitzschia inconspicua</name>
    <dbReference type="NCBI Taxonomy" id="303405"/>
    <lineage>
        <taxon>Eukaryota</taxon>
        <taxon>Sar</taxon>
        <taxon>Stramenopiles</taxon>
        <taxon>Ochrophyta</taxon>
        <taxon>Bacillariophyta</taxon>
        <taxon>Bacillariophyceae</taxon>
        <taxon>Bacillariophycidae</taxon>
        <taxon>Bacillariales</taxon>
        <taxon>Bacillariaceae</taxon>
        <taxon>Nitzschia</taxon>
    </lineage>
</organism>
<feature type="region of interest" description="Disordered" evidence="7">
    <location>
        <begin position="54"/>
        <end position="89"/>
    </location>
</feature>
<dbReference type="GO" id="GO:0003684">
    <property type="term" value="F:damaged DNA binding"/>
    <property type="evidence" value="ECO:0007669"/>
    <property type="project" value="InterPro"/>
</dbReference>
<dbReference type="FunFam" id="3.40.50.10130:FF:000001">
    <property type="entry name" value="DNA excision repair protein ERCC-1"/>
    <property type="match status" value="1"/>
</dbReference>
<evidence type="ECO:0000256" key="5">
    <source>
        <dbReference type="ARBA" id="ARBA00023204"/>
    </source>
</evidence>
<comment type="caution">
    <text evidence="9">The sequence shown here is derived from an EMBL/GenBank/DDBJ whole genome shotgun (WGS) entry which is preliminary data.</text>
</comment>
<dbReference type="AlphaFoldDB" id="A0A9K3KRX4"/>
<keyword evidence="3" id="KW-0227">DNA damage</keyword>
<keyword evidence="5" id="KW-0234">DNA repair</keyword>
<dbReference type="NCBIfam" id="TIGR00597">
    <property type="entry name" value="rad10"/>
    <property type="match status" value="1"/>
</dbReference>
<evidence type="ECO:0000313" key="9">
    <source>
        <dbReference type="EMBL" id="KAG7347988.1"/>
    </source>
</evidence>
<dbReference type="GO" id="GO:0070914">
    <property type="term" value="P:UV-damage excision repair"/>
    <property type="evidence" value="ECO:0007669"/>
    <property type="project" value="TreeGrafter"/>
</dbReference>
<feature type="compositionally biased region" description="Basic and acidic residues" evidence="7">
    <location>
        <begin position="304"/>
        <end position="317"/>
    </location>
</feature>
<dbReference type="CDD" id="cd22325">
    <property type="entry name" value="ERCC1_C-like"/>
    <property type="match status" value="1"/>
</dbReference>